<organism evidence="1 2">
    <name type="scientific">Pinctada imbricata</name>
    <name type="common">Atlantic pearl-oyster</name>
    <name type="synonym">Pinctada martensii</name>
    <dbReference type="NCBI Taxonomy" id="66713"/>
    <lineage>
        <taxon>Eukaryota</taxon>
        <taxon>Metazoa</taxon>
        <taxon>Spiralia</taxon>
        <taxon>Lophotrochozoa</taxon>
        <taxon>Mollusca</taxon>
        <taxon>Bivalvia</taxon>
        <taxon>Autobranchia</taxon>
        <taxon>Pteriomorphia</taxon>
        <taxon>Pterioida</taxon>
        <taxon>Pterioidea</taxon>
        <taxon>Pteriidae</taxon>
        <taxon>Pinctada</taxon>
    </lineage>
</organism>
<keyword evidence="2" id="KW-1185">Reference proteome</keyword>
<reference evidence="1" key="1">
    <citation type="submission" date="2019-08" db="EMBL/GenBank/DDBJ databases">
        <title>The improved chromosome-level genome for the pearl oyster Pinctada fucata martensii using PacBio sequencing and Hi-C.</title>
        <authorList>
            <person name="Zheng Z."/>
        </authorList>
    </citation>
    <scope>NUCLEOTIDE SEQUENCE</scope>
    <source>
        <strain evidence="1">ZZ-2019</strain>
        <tissue evidence="1">Adductor muscle</tissue>
    </source>
</reference>
<protein>
    <recommendedName>
        <fullName evidence="3">SCAN box domain-containing protein</fullName>
    </recommendedName>
</protein>
<name>A0AA89CAM2_PINIB</name>
<dbReference type="Proteomes" id="UP001186944">
    <property type="component" value="Unassembled WGS sequence"/>
</dbReference>
<evidence type="ECO:0000313" key="2">
    <source>
        <dbReference type="Proteomes" id="UP001186944"/>
    </source>
</evidence>
<gene>
    <name evidence="1" type="ORF">FSP39_007665</name>
</gene>
<dbReference type="EMBL" id="VSWD01000002">
    <property type="protein sequence ID" value="KAK3107119.1"/>
    <property type="molecule type" value="Genomic_DNA"/>
</dbReference>
<proteinExistence type="predicted"/>
<dbReference type="AlphaFoldDB" id="A0AA89CAM2"/>
<evidence type="ECO:0008006" key="3">
    <source>
        <dbReference type="Google" id="ProtNLM"/>
    </source>
</evidence>
<comment type="caution">
    <text evidence="1">The sequence shown here is derived from an EMBL/GenBank/DDBJ whole genome shotgun (WGS) entry which is preliminary data.</text>
</comment>
<accession>A0AA89CAM2</accession>
<dbReference type="PANTHER" id="PTHR46888">
    <property type="entry name" value="ZINC KNUCKLE DOMAINCONTAINING PROTEIN-RELATED"/>
    <property type="match status" value="1"/>
</dbReference>
<evidence type="ECO:0000313" key="1">
    <source>
        <dbReference type="EMBL" id="KAK3107119.1"/>
    </source>
</evidence>
<sequence length="224" mass="26111">MEKLAIEREKLQFQAKQKEEQVSVPFKIKLQPFNPKFDDILTYLCEFEAVCDQAKWSESIKVLQLRTLLTGETRHISSQASTSYVDLNKSLIERYGQRPHEYFSDLISIRRENNETYRGLMSRINIYLKRCTEDKDPIEVLRDEFFLRALSPVQAQWVRRNKGSSSVVEAAEDYISPKIGNPVNLKVLLGLEKEPEMELAVAGKRLQANRKKETEIRGRIYILN</sequence>
<dbReference type="PANTHER" id="PTHR46888:SF1">
    <property type="entry name" value="RIBONUCLEASE H"/>
    <property type="match status" value="1"/>
</dbReference>